<dbReference type="EMBL" id="BOMH01000027">
    <property type="protein sequence ID" value="GID65680.1"/>
    <property type="molecule type" value="Genomic_DNA"/>
</dbReference>
<dbReference type="AlphaFoldDB" id="A0A919IPB9"/>
<organism evidence="6 7">
    <name type="scientific">Actinoplanes cyaneus</name>
    <dbReference type="NCBI Taxonomy" id="52696"/>
    <lineage>
        <taxon>Bacteria</taxon>
        <taxon>Bacillati</taxon>
        <taxon>Actinomycetota</taxon>
        <taxon>Actinomycetes</taxon>
        <taxon>Micromonosporales</taxon>
        <taxon>Micromonosporaceae</taxon>
        <taxon>Actinoplanes</taxon>
    </lineage>
</organism>
<keyword evidence="3" id="KW-0408">Iron</keyword>
<feature type="domain" description="Radical SAM core" evidence="5">
    <location>
        <begin position="85"/>
        <end position="320"/>
    </location>
</feature>
<protein>
    <recommendedName>
        <fullName evidence="5">Radical SAM core domain-containing protein</fullName>
    </recommendedName>
</protein>
<evidence type="ECO:0000313" key="6">
    <source>
        <dbReference type="EMBL" id="GID65680.1"/>
    </source>
</evidence>
<dbReference type="GO" id="GO:0051536">
    <property type="term" value="F:iron-sulfur cluster binding"/>
    <property type="evidence" value="ECO:0007669"/>
    <property type="project" value="UniProtKB-KW"/>
</dbReference>
<dbReference type="Pfam" id="PF04055">
    <property type="entry name" value="Radical_SAM"/>
    <property type="match status" value="1"/>
</dbReference>
<dbReference type="InterPro" id="IPR058240">
    <property type="entry name" value="rSAM_sf"/>
</dbReference>
<gene>
    <name evidence="6" type="ORF">Acy02nite_35610</name>
</gene>
<keyword evidence="1" id="KW-0949">S-adenosyl-L-methionine</keyword>
<accession>A0A919IPB9</accession>
<dbReference type="CDD" id="cd01335">
    <property type="entry name" value="Radical_SAM"/>
    <property type="match status" value="1"/>
</dbReference>
<evidence type="ECO:0000313" key="7">
    <source>
        <dbReference type="Proteomes" id="UP000619479"/>
    </source>
</evidence>
<dbReference type="SFLD" id="SFLDS00029">
    <property type="entry name" value="Radical_SAM"/>
    <property type="match status" value="1"/>
</dbReference>
<dbReference type="Gene3D" id="3.20.20.70">
    <property type="entry name" value="Aldolase class I"/>
    <property type="match status" value="1"/>
</dbReference>
<name>A0A919IPB9_9ACTN</name>
<proteinExistence type="predicted"/>
<reference evidence="6" key="1">
    <citation type="submission" date="2021-01" db="EMBL/GenBank/DDBJ databases">
        <title>Whole genome shotgun sequence of Actinoplanes cyaneus NBRC 14990.</title>
        <authorList>
            <person name="Komaki H."/>
            <person name="Tamura T."/>
        </authorList>
    </citation>
    <scope>NUCLEOTIDE SEQUENCE</scope>
    <source>
        <strain evidence="6">NBRC 14990</strain>
    </source>
</reference>
<comment type="caution">
    <text evidence="6">The sequence shown here is derived from an EMBL/GenBank/DDBJ whole genome shotgun (WGS) entry which is preliminary data.</text>
</comment>
<keyword evidence="2" id="KW-0479">Metal-binding</keyword>
<keyword evidence="4" id="KW-0411">Iron-sulfur</keyword>
<dbReference type="InterPro" id="IPR007197">
    <property type="entry name" value="rSAM"/>
</dbReference>
<dbReference type="Proteomes" id="UP000619479">
    <property type="component" value="Unassembled WGS sequence"/>
</dbReference>
<sequence>MTTPSANRAIQRAYTQVRTPTGQILLTDLTKTKLGAVQNRFFRLFVPVKRSRLRLPTGLPEFSGMRHLATLSDSPVLAAARLGGHWSDHNLAAICHVAACNLRCPYCYVEFRHLSAQDSFRTTAADLVGAFVALRRERQEAGEQVSILRISGGEPLLVPEFVADVHDELRRHDLAEICLLKVESNMTAFAYALESAPAGTTARLHSIGGLAVHVTIHPTPDDADWPRVLMGLRRALELGIDVYPAIGGAGWSDAHLSDLYAALAELAPDLPLRLAVRPFNLSYDALTTRRGLDHYAVPAGPSPSMRWEQLTTAKRGRRYLQCPRHLVSLGDPAKGAAS</sequence>
<evidence type="ECO:0000256" key="2">
    <source>
        <dbReference type="ARBA" id="ARBA00022723"/>
    </source>
</evidence>
<dbReference type="InterPro" id="IPR013785">
    <property type="entry name" value="Aldolase_TIM"/>
</dbReference>
<dbReference type="GO" id="GO:0046872">
    <property type="term" value="F:metal ion binding"/>
    <property type="evidence" value="ECO:0007669"/>
    <property type="project" value="UniProtKB-KW"/>
</dbReference>
<evidence type="ECO:0000256" key="4">
    <source>
        <dbReference type="ARBA" id="ARBA00023014"/>
    </source>
</evidence>
<dbReference type="GO" id="GO:0003824">
    <property type="term" value="F:catalytic activity"/>
    <property type="evidence" value="ECO:0007669"/>
    <property type="project" value="InterPro"/>
</dbReference>
<dbReference type="SUPFAM" id="SSF102114">
    <property type="entry name" value="Radical SAM enzymes"/>
    <property type="match status" value="1"/>
</dbReference>
<evidence type="ECO:0000256" key="1">
    <source>
        <dbReference type="ARBA" id="ARBA00022691"/>
    </source>
</evidence>
<evidence type="ECO:0000259" key="5">
    <source>
        <dbReference type="PROSITE" id="PS51918"/>
    </source>
</evidence>
<evidence type="ECO:0000256" key="3">
    <source>
        <dbReference type="ARBA" id="ARBA00023004"/>
    </source>
</evidence>
<dbReference type="PROSITE" id="PS51918">
    <property type="entry name" value="RADICAL_SAM"/>
    <property type="match status" value="1"/>
</dbReference>
<keyword evidence="7" id="KW-1185">Reference proteome</keyword>